<sequence>MTTESPFLGLPGAIAAAEPDAGVAAHYGGVPLREQREFARGAAVVDCSHLAIIEVAGEDRLTWIDSLTTQSVAGLQPGESAENLLLSPQGRIEYAFGMVDDGSSVWLIAEPDLGPGLAEWLHRMRFRMRVAVTDRSAEIFAIATLGDKDLGAYAPHGVPLIWHDPWTEGVAGAVSYAAVAPADHPGHGFPLSLHLVDAAGREAIVERIRAGELAGAGAMALNGLRVAAWRPRQAYEFDERVIPHELDLLRSAVHLNKGCYRGQETIAKVHNLGHPPRRLVRLDLEGTDGRLPAKGSLIHLASDPEGRPVGRVTSAVNHYEDGPIALALLKRVVDPTAQLLVELAEEAPLIADTATGVADDSVEQPPVEQLAAFQTVIVSPDSGSAVSIPKNLRRRIAK</sequence>
<dbReference type="PANTHER" id="PTHR22602">
    <property type="entry name" value="TRANSFERASE CAF17, MITOCHONDRIAL-RELATED"/>
    <property type="match status" value="1"/>
</dbReference>
<dbReference type="OrthoDB" id="9796287at2"/>
<dbReference type="EMBL" id="WBKB01000004">
    <property type="protein sequence ID" value="KAB1643089.1"/>
    <property type="molecule type" value="Genomic_DNA"/>
</dbReference>
<keyword evidence="3" id="KW-1185">Reference proteome</keyword>
<comment type="caution">
    <text evidence="2">The sequence shown here is derived from an EMBL/GenBank/DDBJ whole genome shotgun (WGS) entry which is preliminary data.</text>
</comment>
<dbReference type="Proteomes" id="UP000433493">
    <property type="component" value="Unassembled WGS sequence"/>
</dbReference>
<evidence type="ECO:0000313" key="2">
    <source>
        <dbReference type="EMBL" id="KAB1643089.1"/>
    </source>
</evidence>
<dbReference type="NCBIfam" id="TIGR03317">
    <property type="entry name" value="ygfZ_signature"/>
    <property type="match status" value="1"/>
</dbReference>
<evidence type="ECO:0000256" key="1">
    <source>
        <dbReference type="ARBA" id="ARBA00022946"/>
    </source>
</evidence>
<dbReference type="InterPro" id="IPR027266">
    <property type="entry name" value="TrmE/GcvT-like"/>
</dbReference>
<dbReference type="InterPro" id="IPR045179">
    <property type="entry name" value="YgfZ/GcvT"/>
</dbReference>
<dbReference type="GO" id="GO:0016226">
    <property type="term" value="P:iron-sulfur cluster assembly"/>
    <property type="evidence" value="ECO:0007669"/>
    <property type="project" value="TreeGrafter"/>
</dbReference>
<evidence type="ECO:0000313" key="3">
    <source>
        <dbReference type="Proteomes" id="UP000433493"/>
    </source>
</evidence>
<dbReference type="PANTHER" id="PTHR22602:SF0">
    <property type="entry name" value="TRANSFERASE CAF17, MITOCHONDRIAL-RELATED"/>
    <property type="match status" value="1"/>
</dbReference>
<reference evidence="2 3" key="1">
    <citation type="submission" date="2019-09" db="EMBL/GenBank/DDBJ databases">
        <title>Phylogeny of genus Pseudoclavibacter and closely related genus.</title>
        <authorList>
            <person name="Li Y."/>
        </authorList>
    </citation>
    <scope>NUCLEOTIDE SEQUENCE [LARGE SCALE GENOMIC DNA]</scope>
    <source>
        <strain evidence="2 3">KCTC 13959</strain>
    </source>
</reference>
<accession>A0A7J5BAF3</accession>
<organism evidence="2 3">
    <name type="scientific">Gulosibacter chungangensis</name>
    <dbReference type="NCBI Taxonomy" id="979746"/>
    <lineage>
        <taxon>Bacteria</taxon>
        <taxon>Bacillati</taxon>
        <taxon>Actinomycetota</taxon>
        <taxon>Actinomycetes</taxon>
        <taxon>Micrococcales</taxon>
        <taxon>Microbacteriaceae</taxon>
        <taxon>Gulosibacter</taxon>
    </lineage>
</organism>
<dbReference type="RefSeq" id="WP_158052138.1">
    <property type="nucleotide sequence ID" value="NZ_WBKB01000004.1"/>
</dbReference>
<dbReference type="AlphaFoldDB" id="A0A7J5BAF3"/>
<keyword evidence="1" id="KW-0809">Transit peptide</keyword>
<protein>
    <submittedName>
        <fullName evidence="2">Folate-binding protein YgfZ</fullName>
    </submittedName>
</protein>
<proteinExistence type="predicted"/>
<dbReference type="InterPro" id="IPR017703">
    <property type="entry name" value="YgfZ/GCV_T_CS"/>
</dbReference>
<name>A0A7J5BAF3_9MICO</name>
<gene>
    <name evidence="2" type="ORF">F8O05_07530</name>
</gene>
<dbReference type="Gene3D" id="3.30.1360.120">
    <property type="entry name" value="Probable tRNA modification gtpase trme, domain 1"/>
    <property type="match status" value="1"/>
</dbReference>
<dbReference type="SUPFAM" id="SSF103025">
    <property type="entry name" value="Folate-binding domain"/>
    <property type="match status" value="1"/>
</dbReference>